<reference evidence="2 3" key="1">
    <citation type="journal article" date="2019" name="Nat. Ecol. Evol.">
        <title>Megaphylogeny resolves global patterns of mushroom evolution.</title>
        <authorList>
            <person name="Varga T."/>
            <person name="Krizsan K."/>
            <person name="Foldi C."/>
            <person name="Dima B."/>
            <person name="Sanchez-Garcia M."/>
            <person name="Sanchez-Ramirez S."/>
            <person name="Szollosi G.J."/>
            <person name="Szarkandi J.G."/>
            <person name="Papp V."/>
            <person name="Albert L."/>
            <person name="Andreopoulos W."/>
            <person name="Angelini C."/>
            <person name="Antonin V."/>
            <person name="Barry K.W."/>
            <person name="Bougher N.L."/>
            <person name="Buchanan P."/>
            <person name="Buyck B."/>
            <person name="Bense V."/>
            <person name="Catcheside P."/>
            <person name="Chovatia M."/>
            <person name="Cooper J."/>
            <person name="Damon W."/>
            <person name="Desjardin D."/>
            <person name="Finy P."/>
            <person name="Geml J."/>
            <person name="Haridas S."/>
            <person name="Hughes K."/>
            <person name="Justo A."/>
            <person name="Karasinski D."/>
            <person name="Kautmanova I."/>
            <person name="Kiss B."/>
            <person name="Kocsube S."/>
            <person name="Kotiranta H."/>
            <person name="LaButti K.M."/>
            <person name="Lechner B.E."/>
            <person name="Liimatainen K."/>
            <person name="Lipzen A."/>
            <person name="Lukacs Z."/>
            <person name="Mihaltcheva S."/>
            <person name="Morgado L.N."/>
            <person name="Niskanen T."/>
            <person name="Noordeloos M.E."/>
            <person name="Ohm R.A."/>
            <person name="Ortiz-Santana B."/>
            <person name="Ovrebo C."/>
            <person name="Racz N."/>
            <person name="Riley R."/>
            <person name="Savchenko A."/>
            <person name="Shiryaev A."/>
            <person name="Soop K."/>
            <person name="Spirin V."/>
            <person name="Szebenyi C."/>
            <person name="Tomsovsky M."/>
            <person name="Tulloss R.E."/>
            <person name="Uehling J."/>
            <person name="Grigoriev I.V."/>
            <person name="Vagvolgyi C."/>
            <person name="Papp T."/>
            <person name="Martin F.M."/>
            <person name="Miettinen O."/>
            <person name="Hibbett D.S."/>
            <person name="Nagy L.G."/>
        </authorList>
    </citation>
    <scope>NUCLEOTIDE SEQUENCE [LARGE SCALE GENOMIC DNA]</scope>
    <source>
        <strain evidence="2 3">FP101781</strain>
    </source>
</reference>
<name>A0A4Y7SG56_COPMI</name>
<dbReference type="Proteomes" id="UP000298030">
    <property type="component" value="Unassembled WGS sequence"/>
</dbReference>
<evidence type="ECO:0000313" key="3">
    <source>
        <dbReference type="Proteomes" id="UP000298030"/>
    </source>
</evidence>
<dbReference type="EMBL" id="QPFP01000129">
    <property type="protein sequence ID" value="TEB20875.1"/>
    <property type="molecule type" value="Genomic_DNA"/>
</dbReference>
<dbReference type="AlphaFoldDB" id="A0A4Y7SG56"/>
<sequence>MDALVEAAELQLAAEMIVALCNNQRLGPQSPQKGYNAVTGSSDSIKVEEDDPTLPNLEIRAESVTEGWKCIVPTCTRVFATESLMEAHSLNCTTCPGCGHYERRRQTLVYQHLLQRGNETCRLLERDRLVKHQGIYGLLLAYLVVPAQVNR</sequence>
<gene>
    <name evidence="2" type="ORF">FA13DRAFT_1800552</name>
</gene>
<evidence type="ECO:0000256" key="1">
    <source>
        <dbReference type="SAM" id="MobiDB-lite"/>
    </source>
</evidence>
<keyword evidence="3" id="KW-1185">Reference proteome</keyword>
<accession>A0A4Y7SG56</accession>
<organism evidence="2 3">
    <name type="scientific">Coprinellus micaceus</name>
    <name type="common">Glistening ink-cap mushroom</name>
    <name type="synonym">Coprinus micaceus</name>
    <dbReference type="NCBI Taxonomy" id="71717"/>
    <lineage>
        <taxon>Eukaryota</taxon>
        <taxon>Fungi</taxon>
        <taxon>Dikarya</taxon>
        <taxon>Basidiomycota</taxon>
        <taxon>Agaricomycotina</taxon>
        <taxon>Agaricomycetes</taxon>
        <taxon>Agaricomycetidae</taxon>
        <taxon>Agaricales</taxon>
        <taxon>Agaricineae</taxon>
        <taxon>Psathyrellaceae</taxon>
        <taxon>Coprinellus</taxon>
    </lineage>
</organism>
<proteinExistence type="predicted"/>
<feature type="region of interest" description="Disordered" evidence="1">
    <location>
        <begin position="29"/>
        <end position="50"/>
    </location>
</feature>
<feature type="compositionally biased region" description="Polar residues" evidence="1">
    <location>
        <begin position="29"/>
        <end position="44"/>
    </location>
</feature>
<comment type="caution">
    <text evidence="2">The sequence shown here is derived from an EMBL/GenBank/DDBJ whole genome shotgun (WGS) entry which is preliminary data.</text>
</comment>
<protein>
    <submittedName>
        <fullName evidence="2">Uncharacterized protein</fullName>
    </submittedName>
</protein>
<evidence type="ECO:0000313" key="2">
    <source>
        <dbReference type="EMBL" id="TEB20875.1"/>
    </source>
</evidence>